<dbReference type="EMBL" id="FRAR01000004">
    <property type="protein sequence ID" value="SHJ96371.1"/>
    <property type="molecule type" value="Genomic_DNA"/>
</dbReference>
<reference evidence="3" key="1">
    <citation type="submission" date="2016-11" db="EMBL/GenBank/DDBJ databases">
        <authorList>
            <person name="Varghese N."/>
            <person name="Submissions S."/>
        </authorList>
    </citation>
    <scope>NUCLEOTIDE SEQUENCE [LARGE SCALE GENOMIC DNA]</scope>
    <source>
        <strain evidence="3">DSM 10349</strain>
    </source>
</reference>
<keyword evidence="1" id="KW-0732">Signal</keyword>
<accession>A0A1M6NKV9</accession>
<dbReference type="Proteomes" id="UP000183997">
    <property type="component" value="Unassembled WGS sequence"/>
</dbReference>
<dbReference type="STRING" id="1121421.SAMN02745123_00193"/>
<dbReference type="RefSeq" id="WP_072910403.1">
    <property type="nucleotide sequence ID" value="NZ_FRAR01000004.1"/>
</dbReference>
<evidence type="ECO:0000313" key="3">
    <source>
        <dbReference type="Proteomes" id="UP000183997"/>
    </source>
</evidence>
<organism evidence="2 3">
    <name type="scientific">Desulforamulus aeronauticus DSM 10349</name>
    <dbReference type="NCBI Taxonomy" id="1121421"/>
    <lineage>
        <taxon>Bacteria</taxon>
        <taxon>Bacillati</taxon>
        <taxon>Bacillota</taxon>
        <taxon>Clostridia</taxon>
        <taxon>Eubacteriales</taxon>
        <taxon>Peptococcaceae</taxon>
        <taxon>Desulforamulus</taxon>
    </lineage>
</organism>
<evidence type="ECO:0000256" key="1">
    <source>
        <dbReference type="SAM" id="SignalP"/>
    </source>
</evidence>
<feature type="chain" id="PRO_5039207388" evidence="1">
    <location>
        <begin position="25"/>
        <end position="541"/>
    </location>
</feature>
<protein>
    <submittedName>
        <fullName evidence="2">Uncharacterized protein</fullName>
    </submittedName>
</protein>
<name>A0A1M6NKV9_9FIRM</name>
<proteinExistence type="predicted"/>
<gene>
    <name evidence="2" type="ORF">SAMN02745123_00193</name>
</gene>
<sequence>MRRTLQALSLAFLLVLMVSGAAYGAQAEKNVTVTIPVNGITVNGVKIDNSHIQYPFIVYNDITYFPMTYNDCRFLGLETEWKGNTAGLAVEKTGITAAYKPQKASAKNGGRYPASVPDFPVKVNGKTLDNSKEQYPLLSFRNVTYFPLTWEFGVKEFGWDYSFDGQNGLTIRSTNLVLEQKPIANGSIKKAYDDIDNVTVTDQYAYYEDSKGRIIQAPLANLSRTKTVYQLPVESYGDGQPVYYTRLYVDKGVAYLFYHIGGAVMGADFLIRLNDDGTTSQLQNSYTRVKTFGDKSFSYWTGGAPGAGNLFMKSGQGEPKPLGDPDYLYGWAWRTDVNGSGGSGTDDVYLVGDDLYILAFPMMKQGNGTTGIYKVNINTNEVTRISQREALAFQKEGDFLYYQNEGDLYRISLTDGREELVQQLSKNPSSVRNFAILNSRVYWQDDTNNILYNAAGENVNPGAELDDLKLAGDNDEYLVCTFKETELSKYRIMIFDKSGKVVFKTSDKAYGRNIFIKANTVYFYNITAGTICVGTLNETVT</sequence>
<evidence type="ECO:0000313" key="2">
    <source>
        <dbReference type="EMBL" id="SHJ96371.1"/>
    </source>
</evidence>
<keyword evidence="3" id="KW-1185">Reference proteome</keyword>
<dbReference type="SUPFAM" id="SSF63825">
    <property type="entry name" value="YWTD domain"/>
    <property type="match status" value="1"/>
</dbReference>
<feature type="signal peptide" evidence="1">
    <location>
        <begin position="1"/>
        <end position="24"/>
    </location>
</feature>
<dbReference type="AlphaFoldDB" id="A0A1M6NKV9"/>